<dbReference type="RefSeq" id="WP_134753511.1">
    <property type="nucleotide sequence ID" value="NZ_CP038149.1"/>
</dbReference>
<dbReference type="Gene3D" id="4.10.220.110">
    <property type="match status" value="1"/>
</dbReference>
<dbReference type="InterPro" id="IPR006531">
    <property type="entry name" value="Gp5/Vgr_OB"/>
</dbReference>
<evidence type="ECO:0000259" key="3">
    <source>
        <dbReference type="Pfam" id="PF04717"/>
    </source>
</evidence>
<dbReference type="NCBIfam" id="TIGR03361">
    <property type="entry name" value="VI_Rhs_Vgr"/>
    <property type="match status" value="1"/>
</dbReference>
<dbReference type="EMBL" id="CP038149">
    <property type="protein sequence ID" value="QBR00135.1"/>
    <property type="molecule type" value="Genomic_DNA"/>
</dbReference>
<dbReference type="InterPro" id="IPR006533">
    <property type="entry name" value="T6SS_Vgr_RhsGE"/>
</dbReference>
<gene>
    <name evidence="6" type="ORF">E1956_23925</name>
</gene>
<comment type="similarity">
    <text evidence="1">Belongs to the VgrG protein family.</text>
</comment>
<organism evidence="6 7">
    <name type="scientific">Paraburkholderia pallida</name>
    <dbReference type="NCBI Taxonomy" id="2547399"/>
    <lineage>
        <taxon>Bacteria</taxon>
        <taxon>Pseudomonadati</taxon>
        <taxon>Pseudomonadota</taxon>
        <taxon>Betaproteobacteria</taxon>
        <taxon>Burkholderiales</taxon>
        <taxon>Burkholderiaceae</taxon>
        <taxon>Paraburkholderia</taxon>
    </lineage>
</organism>
<dbReference type="InterPro" id="IPR017847">
    <property type="entry name" value="T6SS_RhsGE_Vgr_subset"/>
</dbReference>
<dbReference type="NCBIfam" id="TIGR01646">
    <property type="entry name" value="vgr_GE"/>
    <property type="match status" value="1"/>
</dbReference>
<name>A0A4P7D0M6_9BURK</name>
<dbReference type="Pfam" id="PF10106">
    <property type="entry name" value="DUF2345"/>
    <property type="match status" value="1"/>
</dbReference>
<protein>
    <submittedName>
        <fullName evidence="6">Type VI secretion system tip protein VgrG</fullName>
    </submittedName>
</protein>
<feature type="domain" description="Putative type VI secretion system Rhs element associated Vgr" evidence="5">
    <location>
        <begin position="518"/>
        <end position="620"/>
    </location>
</feature>
<dbReference type="Gene3D" id="3.55.50.10">
    <property type="entry name" value="Baseplate protein-like domains"/>
    <property type="match status" value="1"/>
</dbReference>
<dbReference type="SUPFAM" id="SSF69279">
    <property type="entry name" value="Phage tail proteins"/>
    <property type="match status" value="2"/>
</dbReference>
<dbReference type="Gene3D" id="2.30.110.50">
    <property type="match status" value="1"/>
</dbReference>
<dbReference type="KEGG" id="ppai:E1956_23925"/>
<dbReference type="Pfam" id="PF13296">
    <property type="entry name" value="T6SS_Vgr"/>
    <property type="match status" value="1"/>
</dbReference>
<proteinExistence type="inferred from homology"/>
<accession>A0A4P7D0M6</accession>
<dbReference type="AlphaFoldDB" id="A0A4P7D0M6"/>
<dbReference type="InterPro" id="IPR018769">
    <property type="entry name" value="VgrG2_DUF2345"/>
</dbReference>
<evidence type="ECO:0000256" key="1">
    <source>
        <dbReference type="ARBA" id="ARBA00005558"/>
    </source>
</evidence>
<feature type="domain" description="Gp5/Type VI secretion system Vgr protein OB-fold" evidence="3">
    <location>
        <begin position="432"/>
        <end position="497"/>
    </location>
</feature>
<evidence type="ECO:0000259" key="4">
    <source>
        <dbReference type="Pfam" id="PF10106"/>
    </source>
</evidence>
<reference evidence="6 7" key="1">
    <citation type="submission" date="2019-03" db="EMBL/GenBank/DDBJ databases">
        <title>Paraburkholderia sp. 7MH5, isolated from subtropical forest soil.</title>
        <authorList>
            <person name="Gao Z.-H."/>
            <person name="Qiu L.-H."/>
        </authorList>
    </citation>
    <scope>NUCLEOTIDE SEQUENCE [LARGE SCALE GENOMIC DNA]</scope>
    <source>
        <strain evidence="6 7">7MH5</strain>
    </source>
</reference>
<dbReference type="Gene3D" id="2.40.50.230">
    <property type="entry name" value="Gp5 N-terminal domain"/>
    <property type="match status" value="1"/>
</dbReference>
<evidence type="ECO:0000259" key="5">
    <source>
        <dbReference type="Pfam" id="PF13296"/>
    </source>
</evidence>
<dbReference type="Proteomes" id="UP000295727">
    <property type="component" value="Chromosome 2"/>
</dbReference>
<keyword evidence="7" id="KW-1185">Reference proteome</keyword>
<feature type="compositionally biased region" description="Polar residues" evidence="2">
    <location>
        <begin position="814"/>
        <end position="825"/>
    </location>
</feature>
<dbReference type="Pfam" id="PF05954">
    <property type="entry name" value="Phage_GPD"/>
    <property type="match status" value="1"/>
</dbReference>
<dbReference type="OrthoDB" id="8590234at2"/>
<dbReference type="SUPFAM" id="SSF69255">
    <property type="entry name" value="gp5 N-terminal domain-like"/>
    <property type="match status" value="1"/>
</dbReference>
<feature type="region of interest" description="Disordered" evidence="2">
    <location>
        <begin position="810"/>
        <end position="836"/>
    </location>
</feature>
<feature type="domain" description="DUF2345" evidence="4">
    <location>
        <begin position="662"/>
        <end position="811"/>
    </location>
</feature>
<feature type="compositionally biased region" description="Polar residues" evidence="2">
    <location>
        <begin position="227"/>
        <end position="244"/>
    </location>
</feature>
<dbReference type="InterPro" id="IPR028244">
    <property type="entry name" value="T6SS_Rhs_Vgr_dom"/>
</dbReference>
<feature type="region of interest" description="Disordered" evidence="2">
    <location>
        <begin position="215"/>
        <end position="269"/>
    </location>
</feature>
<evidence type="ECO:0000313" key="6">
    <source>
        <dbReference type="EMBL" id="QBR00135.1"/>
    </source>
</evidence>
<evidence type="ECO:0000313" key="7">
    <source>
        <dbReference type="Proteomes" id="UP000295727"/>
    </source>
</evidence>
<dbReference type="Pfam" id="PF04717">
    <property type="entry name" value="Phage_base_V"/>
    <property type="match status" value="1"/>
</dbReference>
<evidence type="ECO:0000256" key="2">
    <source>
        <dbReference type="SAM" id="MobiDB-lite"/>
    </source>
</evidence>
<sequence>MASQALDRTLRTGYAQFDRLARLDTPLGEDWLVPLYVKINARLGRNFEVVVDAASVDDTKIKLSALMLQPITLWIRQTNGNYLPIHGYVQRVRRIGSDGGVTYFQLQFSSWLSFLKLGSDRRDWQEESGQQVLFDVFDKHPQARGRYAFELRSPMRSYSNRVQWESDWNFVHRSMEEAGVFARFDFAEDGKSHKVVISDDLYFAPPLPQQEMKFSRAGSDEEFDGLTQLSEQQEAQSATLTTATADYKRPDLDKQVNTPALDTDELPGQGEDYLYTGSQSWGERDLGEQQAGIRTEEWASRAKRYFAVGSPRYALPGYWFTLTGHPEFDALPEHERELAIIASDWLIQNNVPGMDALAHLPKSLRAEVEQARNTMVGASVRHPDGSVGFIQVEIEAQRRRTPFRSPFEHRKPEMHLQTGIVATAGNEEISTDDGNRVKVWMTYSRKDRDDKASAWIRAAMPDAGAKRGGYFPLRKGDQVLVGFVNGDCDMPVIISRLHGGETMPVWNTHGLLSGFRSREYGGDGFNQLVMDDASGQNRIHLYTTSYGSHLHLGYLVEQSDNTRGAFLGRGFDLKSGAGGAVRAEQGLYVSTQPASAQPMSVTPATEQLAGAEAVFETVSKASETHQAESLQEGHDALKTFTDATQYMVASTTSHGGRTAGGGTGNANGFAKPVMLLSSPEGIAASTQQSAHIAANQHANVVAGKNVNVAAGKSLLASVLDKISLFAQNLGIKIFAAKGPVSIQAQSGPVTIAGLENVTITSSNERVIISAAKELWLGAGGSYISIKSGLIENVTTGQILEKCGNWDKPGGASATIGNPLQTTPVSTDGGRGSLFSG</sequence>
<dbReference type="InterPro" id="IPR037026">
    <property type="entry name" value="Vgr_OB-fold_dom_sf"/>
</dbReference>